<dbReference type="AlphaFoldDB" id="A0A1E4TYX1"/>
<protein>
    <recommendedName>
        <fullName evidence="6 7">Peroxin/Ferlin domain-containing protein</fullName>
    </recommendedName>
</protein>
<evidence type="ECO:0000313" key="8">
    <source>
        <dbReference type="EMBL" id="ODV96973.1"/>
    </source>
</evidence>
<feature type="non-terminal residue" evidence="8">
    <location>
        <position position="357"/>
    </location>
</feature>
<evidence type="ECO:0000256" key="2">
    <source>
        <dbReference type="ARBA" id="ARBA00022692"/>
    </source>
</evidence>
<dbReference type="InterPro" id="IPR006614">
    <property type="entry name" value="Peroxin/Ferlin"/>
</dbReference>
<dbReference type="InterPro" id="IPR010482">
    <property type="entry name" value="TECPR1-like_DysF"/>
</dbReference>
<evidence type="ECO:0000256" key="1">
    <source>
        <dbReference type="ARBA" id="ARBA00004127"/>
    </source>
</evidence>
<dbReference type="Proteomes" id="UP000094236">
    <property type="component" value="Unassembled WGS sequence"/>
</dbReference>
<feature type="non-terminal residue" evidence="8">
    <location>
        <position position="1"/>
    </location>
</feature>
<evidence type="ECO:0000256" key="4">
    <source>
        <dbReference type="ARBA" id="ARBA00023136"/>
    </source>
</evidence>
<dbReference type="GO" id="GO:0007031">
    <property type="term" value="P:peroxisome organization"/>
    <property type="evidence" value="ECO:0007669"/>
    <property type="project" value="UniProtKB-ARBA"/>
</dbReference>
<dbReference type="OrthoDB" id="5586090at2759"/>
<dbReference type="Pfam" id="PF06398">
    <property type="entry name" value="Pex24p"/>
    <property type="match status" value="1"/>
</dbReference>
<dbReference type="EMBL" id="KV454012">
    <property type="protein sequence ID" value="ODV96973.1"/>
    <property type="molecule type" value="Genomic_DNA"/>
</dbReference>
<keyword evidence="4 5" id="KW-0472">Membrane</keyword>
<dbReference type="GO" id="GO:0012505">
    <property type="term" value="C:endomembrane system"/>
    <property type="evidence" value="ECO:0007669"/>
    <property type="project" value="UniProtKB-SubCell"/>
</dbReference>
<gene>
    <name evidence="8" type="ORF">PACTADRAFT_28762</name>
</gene>
<sequence>PIITTTLSHSFPYLLVLDNILSFITWTNDDPYYNFLCMTAIVLVIVKWEFFSIYLLPLLIVFIFSCITWSVQSILIETKNQDFQNNNNNNNNNDYDDVPTIEEILYTLSNISTRFEILVSSAHFLKNYTKADLIRVIFLILLLTPLYWLLLYYAISLKSMVILITVFCLTFHSDWAIATRSLLWRSIYTRKIICLLSGLDINLYTSQQNHYDLQSKKSQDINNFEKKLDFKIISIEKNSKIVEFEILENQRRWIGIGWSTYLFPYDRANFTSENLISCKSPTTFEFPQSPDPSTIIYTWKWLQPNWMVDRNFSRTKVGDGWLYYDNYWKYPSPEDSITKYTRTRRWKRRAILTIDEK</sequence>
<evidence type="ECO:0000313" key="9">
    <source>
        <dbReference type="Proteomes" id="UP000094236"/>
    </source>
</evidence>
<evidence type="ECO:0000256" key="5">
    <source>
        <dbReference type="SAM" id="Phobius"/>
    </source>
</evidence>
<evidence type="ECO:0000259" key="7">
    <source>
        <dbReference type="SMART" id="SM00694"/>
    </source>
</evidence>
<organism evidence="8 9">
    <name type="scientific">Pachysolen tannophilus NRRL Y-2460</name>
    <dbReference type="NCBI Taxonomy" id="669874"/>
    <lineage>
        <taxon>Eukaryota</taxon>
        <taxon>Fungi</taxon>
        <taxon>Dikarya</taxon>
        <taxon>Ascomycota</taxon>
        <taxon>Saccharomycotina</taxon>
        <taxon>Pichiomycetes</taxon>
        <taxon>Pachysolenaceae</taxon>
        <taxon>Pachysolen</taxon>
    </lineage>
</organism>
<dbReference type="GO" id="GO:0005778">
    <property type="term" value="C:peroxisomal membrane"/>
    <property type="evidence" value="ECO:0007669"/>
    <property type="project" value="TreeGrafter"/>
</dbReference>
<feature type="transmembrane region" description="Helical" evidence="5">
    <location>
        <begin position="133"/>
        <end position="155"/>
    </location>
</feature>
<name>A0A1E4TYX1_PACTA</name>
<dbReference type="PANTHER" id="PTHR31679:SF2">
    <property type="entry name" value="PEROXISOMAL MEMBRANE PROTEIN PEX30-RELATED"/>
    <property type="match status" value="1"/>
</dbReference>
<keyword evidence="3 5" id="KW-1133">Transmembrane helix</keyword>
<accession>A0A1E4TYX1</accession>
<evidence type="ECO:0000259" key="6">
    <source>
        <dbReference type="SMART" id="SM00693"/>
    </source>
</evidence>
<keyword evidence="2 5" id="KW-0812">Transmembrane</keyword>
<dbReference type="PANTHER" id="PTHR31679">
    <property type="entry name" value="PEROXISOMAL MEMBRANE PROTEIN PEX30-RELATED"/>
    <property type="match status" value="1"/>
</dbReference>
<reference evidence="9" key="1">
    <citation type="submission" date="2016-05" db="EMBL/GenBank/DDBJ databases">
        <title>Comparative genomics of biotechnologically important yeasts.</title>
        <authorList>
            <consortium name="DOE Joint Genome Institute"/>
            <person name="Riley R."/>
            <person name="Haridas S."/>
            <person name="Wolfe K.H."/>
            <person name="Lopes M.R."/>
            <person name="Hittinger C.T."/>
            <person name="Goker M."/>
            <person name="Salamov A."/>
            <person name="Wisecaver J."/>
            <person name="Long T.M."/>
            <person name="Aerts A.L."/>
            <person name="Barry K."/>
            <person name="Choi C."/>
            <person name="Clum A."/>
            <person name="Coughlan A.Y."/>
            <person name="Deshpande S."/>
            <person name="Douglass A.P."/>
            <person name="Hanson S.J."/>
            <person name="Klenk H.-P."/>
            <person name="Labutti K."/>
            <person name="Lapidus A."/>
            <person name="Lindquist E."/>
            <person name="Lipzen A."/>
            <person name="Meier-Kolthoff J.P."/>
            <person name="Ohm R.A."/>
            <person name="Otillar R.P."/>
            <person name="Pangilinan J."/>
            <person name="Peng Y."/>
            <person name="Rokas A."/>
            <person name="Rosa C.A."/>
            <person name="Scheuner C."/>
            <person name="Sibirny A.A."/>
            <person name="Slot J.C."/>
            <person name="Stielow J.B."/>
            <person name="Sun H."/>
            <person name="Kurtzman C.P."/>
            <person name="Blackwell M."/>
            <person name="Grigoriev I.V."/>
            <person name="Jeffries T.W."/>
        </authorList>
    </citation>
    <scope>NUCLEOTIDE SEQUENCE [LARGE SCALE GENOMIC DNA]</scope>
    <source>
        <strain evidence="9">NRRL Y-2460</strain>
    </source>
</reference>
<feature type="domain" description="Peroxin/Ferlin" evidence="6">
    <location>
        <begin position="239"/>
        <end position="309"/>
    </location>
</feature>
<evidence type="ECO:0000256" key="3">
    <source>
        <dbReference type="ARBA" id="ARBA00022989"/>
    </source>
</evidence>
<feature type="domain" description="Peroxin/Ferlin" evidence="7">
    <location>
        <begin position="320"/>
        <end position="353"/>
    </location>
</feature>
<proteinExistence type="predicted"/>
<dbReference type="STRING" id="669874.A0A1E4TYX1"/>
<dbReference type="SMART" id="SM00694">
    <property type="entry name" value="DysFC"/>
    <property type="match status" value="1"/>
</dbReference>
<comment type="subcellular location">
    <subcellularLocation>
        <location evidence="1">Endomembrane system</location>
        <topology evidence="1">Multi-pass membrane protein</topology>
    </subcellularLocation>
</comment>
<dbReference type="InterPro" id="IPR052646">
    <property type="entry name" value="Peroxisomal_PEX28-32"/>
</dbReference>
<dbReference type="SMART" id="SM00693">
    <property type="entry name" value="DysFN"/>
    <property type="match status" value="1"/>
</dbReference>
<keyword evidence="9" id="KW-1185">Reference proteome</keyword>
<feature type="transmembrane region" description="Helical" evidence="5">
    <location>
        <begin position="161"/>
        <end position="183"/>
    </location>
</feature>